<protein>
    <submittedName>
        <fullName evidence="2">Uncharacterized protein</fullName>
    </submittedName>
</protein>
<keyword evidence="3" id="KW-1185">Reference proteome</keyword>
<proteinExistence type="predicted"/>
<reference evidence="2 3" key="1">
    <citation type="journal article" date="2016" name="Genome Biol. Evol.">
        <title>Divergent and convergent evolution of fungal pathogenicity.</title>
        <authorList>
            <person name="Shang Y."/>
            <person name="Xiao G."/>
            <person name="Zheng P."/>
            <person name="Cen K."/>
            <person name="Zhan S."/>
            <person name="Wang C."/>
        </authorList>
    </citation>
    <scope>NUCLEOTIDE SEQUENCE [LARGE SCALE GENOMIC DNA]</scope>
    <source>
        <strain evidence="2 3">ARSEF 7405</strain>
    </source>
</reference>
<gene>
    <name evidence="2" type="ORF">AAP_01081</name>
</gene>
<feature type="compositionally biased region" description="Low complexity" evidence="1">
    <location>
        <begin position="184"/>
        <end position="220"/>
    </location>
</feature>
<name>A0A168C996_9EURO</name>
<feature type="region of interest" description="Disordered" evidence="1">
    <location>
        <begin position="77"/>
        <end position="101"/>
    </location>
</feature>
<organism evidence="2 3">
    <name type="scientific">Ascosphaera apis ARSEF 7405</name>
    <dbReference type="NCBI Taxonomy" id="392613"/>
    <lineage>
        <taxon>Eukaryota</taxon>
        <taxon>Fungi</taxon>
        <taxon>Dikarya</taxon>
        <taxon>Ascomycota</taxon>
        <taxon>Pezizomycotina</taxon>
        <taxon>Eurotiomycetes</taxon>
        <taxon>Eurotiomycetidae</taxon>
        <taxon>Onygenales</taxon>
        <taxon>Ascosphaeraceae</taxon>
        <taxon>Ascosphaera</taxon>
    </lineage>
</organism>
<feature type="compositionally biased region" description="Basic and acidic residues" evidence="1">
    <location>
        <begin position="77"/>
        <end position="95"/>
    </location>
</feature>
<sequence length="270" mass="28161">MAIPFPPIAVHTNMPTSIPSTPTEAVPGCIESPLGNQSSGCKQSTLSFEDWAAGIETGISIPPPDIHDGSIDQDPTEWKPKISDGRITADQRPDGGFKGTTRPARERAAAAFLVQFDGVHPLMQRARDMDARKKRNSELRKGAGARGRKLRRYPFAVPASTSSETDPESCIDTDDEHGGHITDSSMPPGLSSSHSVASSVASSTDTLPISVSSVQDSPSVPTAPSDAPATTEPGTAPAMAMTTSTVSSATRNKDDDVVTVVGAASRTTPA</sequence>
<accession>A0A168C996</accession>
<feature type="region of interest" description="Disordered" evidence="1">
    <location>
        <begin position="128"/>
        <end position="255"/>
    </location>
</feature>
<evidence type="ECO:0000256" key="1">
    <source>
        <dbReference type="SAM" id="MobiDB-lite"/>
    </source>
</evidence>
<feature type="compositionally biased region" description="Acidic residues" evidence="1">
    <location>
        <begin position="165"/>
        <end position="175"/>
    </location>
</feature>
<evidence type="ECO:0000313" key="3">
    <source>
        <dbReference type="Proteomes" id="UP000242877"/>
    </source>
</evidence>
<feature type="compositionally biased region" description="Polar residues" evidence="1">
    <location>
        <begin position="13"/>
        <end position="23"/>
    </location>
</feature>
<dbReference type="Proteomes" id="UP000242877">
    <property type="component" value="Unassembled WGS sequence"/>
</dbReference>
<dbReference type="EMBL" id="AZGZ01000003">
    <property type="protein sequence ID" value="KZZ96308.1"/>
    <property type="molecule type" value="Genomic_DNA"/>
</dbReference>
<feature type="compositionally biased region" description="Low complexity" evidence="1">
    <location>
        <begin position="227"/>
        <end position="250"/>
    </location>
</feature>
<dbReference type="VEuPathDB" id="FungiDB:AAP_01081"/>
<evidence type="ECO:0000313" key="2">
    <source>
        <dbReference type="EMBL" id="KZZ96308.1"/>
    </source>
</evidence>
<dbReference type="AlphaFoldDB" id="A0A168C996"/>
<dbReference type="OrthoDB" id="10510945at2759"/>
<feature type="compositionally biased region" description="Basic and acidic residues" evidence="1">
    <location>
        <begin position="128"/>
        <end position="141"/>
    </location>
</feature>
<feature type="region of interest" description="Disordered" evidence="1">
    <location>
        <begin position="1"/>
        <end position="25"/>
    </location>
</feature>
<comment type="caution">
    <text evidence="2">The sequence shown here is derived from an EMBL/GenBank/DDBJ whole genome shotgun (WGS) entry which is preliminary data.</text>
</comment>